<feature type="compositionally biased region" description="Low complexity" evidence="1">
    <location>
        <begin position="52"/>
        <end position="62"/>
    </location>
</feature>
<dbReference type="OMA" id="REYFWTF"/>
<organism evidence="2 3">
    <name type="scientific">Leptomonas seymouri</name>
    <dbReference type="NCBI Taxonomy" id="5684"/>
    <lineage>
        <taxon>Eukaryota</taxon>
        <taxon>Discoba</taxon>
        <taxon>Euglenozoa</taxon>
        <taxon>Kinetoplastea</taxon>
        <taxon>Metakinetoplastina</taxon>
        <taxon>Trypanosomatida</taxon>
        <taxon>Trypanosomatidae</taxon>
        <taxon>Leishmaniinae</taxon>
        <taxon>Leptomonas</taxon>
    </lineage>
</organism>
<comment type="caution">
    <text evidence="2">The sequence shown here is derived from an EMBL/GenBank/DDBJ whole genome shotgun (WGS) entry which is preliminary data.</text>
</comment>
<dbReference type="OrthoDB" id="264452at2759"/>
<dbReference type="Proteomes" id="UP000038009">
    <property type="component" value="Unassembled WGS sequence"/>
</dbReference>
<accession>A0A0N1HTK9</accession>
<evidence type="ECO:0000313" key="3">
    <source>
        <dbReference type="Proteomes" id="UP000038009"/>
    </source>
</evidence>
<reference evidence="2 3" key="1">
    <citation type="journal article" date="2015" name="PLoS Pathog.">
        <title>Leptomonas seymouri: Adaptations to the Dixenous Life Cycle Analyzed by Genome Sequencing, Transcriptome Profiling and Co-infection with Leishmania donovani.</title>
        <authorList>
            <person name="Kraeva N."/>
            <person name="Butenko A."/>
            <person name="Hlavacova J."/>
            <person name="Kostygov A."/>
            <person name="Myskova J."/>
            <person name="Grybchuk D."/>
            <person name="Lestinova T."/>
            <person name="Votypka J."/>
            <person name="Volf P."/>
            <person name="Opperdoes F."/>
            <person name="Flegontov P."/>
            <person name="Lukes J."/>
            <person name="Yurchenko V."/>
        </authorList>
    </citation>
    <scope>NUCLEOTIDE SEQUENCE [LARGE SCALE GENOMIC DNA]</scope>
    <source>
        <strain evidence="2 3">ATCC 30220</strain>
    </source>
</reference>
<dbReference type="EMBL" id="LJSK01000410">
    <property type="protein sequence ID" value="KPI83232.1"/>
    <property type="molecule type" value="Genomic_DNA"/>
</dbReference>
<feature type="region of interest" description="Disordered" evidence="1">
    <location>
        <begin position="39"/>
        <end position="78"/>
    </location>
</feature>
<dbReference type="VEuPathDB" id="TriTrypDB:Lsey_0410_0010"/>
<evidence type="ECO:0000256" key="1">
    <source>
        <dbReference type="SAM" id="MobiDB-lite"/>
    </source>
</evidence>
<sequence>MHPRLGSQCARHCTAITAAFASSSPMLSRSYIAPAYPVNSTDLPSQRRSESHPSASASSSSTRRGRDGVSRSHPPRITASSEVHPVFTKLDLQNPPLMPSPTYYATYEEYLDAYDRYLKDTDHYTTSARAFVQTRFQKLRAGQVGMADVVRREYLWTFIPLLFCLSVFIIDRSNRSAAAFTHRVIKERTKQKVKHVKWERI</sequence>
<dbReference type="AlphaFoldDB" id="A0A0N1HTK9"/>
<evidence type="ECO:0000313" key="2">
    <source>
        <dbReference type="EMBL" id="KPI83232.1"/>
    </source>
</evidence>
<protein>
    <submittedName>
        <fullName evidence="2">Uncharacterized protein</fullName>
    </submittedName>
</protein>
<keyword evidence="3" id="KW-1185">Reference proteome</keyword>
<proteinExistence type="predicted"/>
<gene>
    <name evidence="2" type="ORF">ABL78_7735</name>
</gene>
<name>A0A0N1HTK9_LEPSE</name>